<dbReference type="InterPro" id="IPR027417">
    <property type="entry name" value="P-loop_NTPase"/>
</dbReference>
<dbReference type="CDD" id="cd01918">
    <property type="entry name" value="HprK_C"/>
    <property type="match status" value="1"/>
</dbReference>
<dbReference type="GO" id="GO:0005524">
    <property type="term" value="F:ATP binding"/>
    <property type="evidence" value="ECO:0007669"/>
    <property type="project" value="InterPro"/>
</dbReference>
<gene>
    <name evidence="2" type="ORF">ISQ19_04015</name>
</gene>
<name>A0A937HKF6_9PROT</name>
<evidence type="ECO:0000313" key="2">
    <source>
        <dbReference type="EMBL" id="MBL6761843.1"/>
    </source>
</evidence>
<feature type="domain" description="HPr kinase/phosphorylase C-terminal" evidence="1">
    <location>
        <begin position="4"/>
        <end position="81"/>
    </location>
</feature>
<dbReference type="Pfam" id="PF07475">
    <property type="entry name" value="Hpr_kinase_C"/>
    <property type="match status" value="1"/>
</dbReference>
<dbReference type="SUPFAM" id="SSF53795">
    <property type="entry name" value="PEP carboxykinase-like"/>
    <property type="match status" value="1"/>
</dbReference>
<keyword evidence="2" id="KW-0808">Transferase</keyword>
<dbReference type="Gene3D" id="3.40.50.300">
    <property type="entry name" value="P-loop containing nucleotide triphosphate hydrolases"/>
    <property type="match status" value="1"/>
</dbReference>
<evidence type="ECO:0000313" key="3">
    <source>
        <dbReference type="Proteomes" id="UP000785783"/>
    </source>
</evidence>
<comment type="caution">
    <text evidence="2">The sequence shown here is derived from an EMBL/GenBank/DDBJ whole genome shotgun (WGS) entry which is preliminary data.</text>
</comment>
<dbReference type="GO" id="GO:0000155">
    <property type="term" value="F:phosphorelay sensor kinase activity"/>
    <property type="evidence" value="ECO:0007669"/>
    <property type="project" value="InterPro"/>
</dbReference>
<reference evidence="2" key="1">
    <citation type="submission" date="2020-10" db="EMBL/GenBank/DDBJ databases">
        <title>Microbiome of the Black Sea water column analyzed by genome centric metagenomics.</title>
        <authorList>
            <person name="Cabello-Yeves P.J."/>
            <person name="Callieri C."/>
            <person name="Picazo A."/>
            <person name="Mehrshad M."/>
            <person name="Haro-Moreno J.M."/>
            <person name="Roda-Garcia J."/>
            <person name="Dzembekova N."/>
            <person name="Slabakova V."/>
            <person name="Slabakova N."/>
            <person name="Moncheva S."/>
            <person name="Rodriguez-Valera F."/>
        </authorList>
    </citation>
    <scope>NUCLEOTIDE SEQUENCE</scope>
    <source>
        <strain evidence="2">BS307-5m-G5</strain>
    </source>
</reference>
<sequence length="152" mass="15457">MSETHHASAVLLPAGGVLLLGPSGSGKSGLAAQLIQNNDAKLIADDRVALKRHDTKLIASPPSSLAGKLELRGLGIVAMPHIDEAEIVLAVDLVARGGVPRVAAENHFAHDGVAVPKLALCAFDIATPAAITHALAHLPTTGFNADGVYSAS</sequence>
<dbReference type="GO" id="GO:0006109">
    <property type="term" value="P:regulation of carbohydrate metabolic process"/>
    <property type="evidence" value="ECO:0007669"/>
    <property type="project" value="InterPro"/>
</dbReference>
<protein>
    <submittedName>
        <fullName evidence="2">HPr kinase/phosphatase C-terminal domain-containing protein</fullName>
    </submittedName>
</protein>
<keyword evidence="2" id="KW-0418">Kinase</keyword>
<accession>A0A937HKF6</accession>
<organism evidence="2 3">
    <name type="scientific">PS1 clade bacterium</name>
    <dbReference type="NCBI Taxonomy" id="2175152"/>
    <lineage>
        <taxon>Bacteria</taxon>
        <taxon>Pseudomonadati</taxon>
        <taxon>Pseudomonadota</taxon>
        <taxon>Alphaproteobacteria</taxon>
        <taxon>PS1 clade</taxon>
    </lineage>
</organism>
<dbReference type="AlphaFoldDB" id="A0A937HKF6"/>
<dbReference type="Proteomes" id="UP000785783">
    <property type="component" value="Unassembled WGS sequence"/>
</dbReference>
<dbReference type="EMBL" id="JADHOK010000041">
    <property type="protein sequence ID" value="MBL6761843.1"/>
    <property type="molecule type" value="Genomic_DNA"/>
</dbReference>
<dbReference type="InterPro" id="IPR011104">
    <property type="entry name" value="Hpr_kin/Pase_C"/>
</dbReference>
<evidence type="ECO:0000259" key="1">
    <source>
        <dbReference type="Pfam" id="PF07475"/>
    </source>
</evidence>
<proteinExistence type="predicted"/>